<feature type="transmembrane region" description="Helical" evidence="6">
    <location>
        <begin position="6"/>
        <end position="26"/>
    </location>
</feature>
<evidence type="ECO:0000313" key="8">
    <source>
        <dbReference type="EMBL" id="MFC0269731.1"/>
    </source>
</evidence>
<proteinExistence type="inferred from homology"/>
<comment type="caution">
    <text evidence="8">The sequence shown here is derived from an EMBL/GenBank/DDBJ whole genome shotgun (WGS) entry which is preliminary data.</text>
</comment>
<keyword evidence="4 6" id="KW-1133">Transmembrane helix</keyword>
<sequence>MNRRLWLVIIVITLMAALGGFWQWLVMGDSLNAEKLEQLLSETISLRHTWWAPPLLMVIYPVGSLVLFPLTILVGATGLIFGPWWGLFYAVAGTMVASSATWLLGRMLGRDLLEKYGGERIRKLADSISRYGIRTMILFNLLPLAPFTFTNMIAGAARMPYATYMIGSLIGILPGLAAVTIAGSRLGELLRSRSMGDLLWLGVAIAAVIGLAALTRWIMSRRQRL</sequence>
<feature type="transmembrane region" description="Helical" evidence="6">
    <location>
        <begin position="131"/>
        <end position="149"/>
    </location>
</feature>
<feature type="transmembrane region" description="Helical" evidence="6">
    <location>
        <begin position="87"/>
        <end position="105"/>
    </location>
</feature>
<name>A0ABV6G7V3_9GAMM</name>
<feature type="transmembrane region" description="Helical" evidence="6">
    <location>
        <begin position="198"/>
        <end position="219"/>
    </location>
</feature>
<evidence type="ECO:0000256" key="2">
    <source>
        <dbReference type="ARBA" id="ARBA00022475"/>
    </source>
</evidence>
<organism evidence="8 9">
    <name type="scientific">Kushneria aurantia</name>
    <dbReference type="NCBI Taxonomy" id="504092"/>
    <lineage>
        <taxon>Bacteria</taxon>
        <taxon>Pseudomonadati</taxon>
        <taxon>Pseudomonadota</taxon>
        <taxon>Gammaproteobacteria</taxon>
        <taxon>Oceanospirillales</taxon>
        <taxon>Halomonadaceae</taxon>
        <taxon>Kushneria</taxon>
    </lineage>
</organism>
<keyword evidence="3 6" id="KW-0812">Transmembrane</keyword>
<dbReference type="InterPro" id="IPR032816">
    <property type="entry name" value="VTT_dom"/>
</dbReference>
<keyword evidence="2 6" id="KW-1003">Cell membrane</keyword>
<evidence type="ECO:0000259" key="7">
    <source>
        <dbReference type="Pfam" id="PF09335"/>
    </source>
</evidence>
<evidence type="ECO:0000256" key="1">
    <source>
        <dbReference type="ARBA" id="ARBA00004651"/>
    </source>
</evidence>
<evidence type="ECO:0000256" key="3">
    <source>
        <dbReference type="ARBA" id="ARBA00022692"/>
    </source>
</evidence>
<evidence type="ECO:0000256" key="6">
    <source>
        <dbReference type="RuleBase" id="RU366058"/>
    </source>
</evidence>
<dbReference type="Proteomes" id="UP001589814">
    <property type="component" value="Unassembled WGS sequence"/>
</dbReference>
<dbReference type="PANTHER" id="PTHR12677:SF59">
    <property type="entry name" value="GOLGI APPARATUS MEMBRANE PROTEIN TVP38-RELATED"/>
    <property type="match status" value="1"/>
</dbReference>
<feature type="domain" description="VTT" evidence="7">
    <location>
        <begin position="68"/>
        <end position="184"/>
    </location>
</feature>
<dbReference type="PANTHER" id="PTHR12677">
    <property type="entry name" value="GOLGI APPARATUS MEMBRANE PROTEIN TVP38-RELATED"/>
    <property type="match status" value="1"/>
</dbReference>
<reference evidence="8 9" key="1">
    <citation type="submission" date="2024-09" db="EMBL/GenBank/DDBJ databases">
        <authorList>
            <person name="Sun Q."/>
            <person name="Mori K."/>
        </authorList>
    </citation>
    <scope>NUCLEOTIDE SEQUENCE [LARGE SCALE GENOMIC DNA]</scope>
    <source>
        <strain evidence="8 9">CCM 7415</strain>
    </source>
</reference>
<protein>
    <recommendedName>
        <fullName evidence="6">TVP38/TMEM64 family membrane protein</fullName>
    </recommendedName>
</protein>
<feature type="transmembrane region" description="Helical" evidence="6">
    <location>
        <begin position="161"/>
        <end position="186"/>
    </location>
</feature>
<evidence type="ECO:0000256" key="4">
    <source>
        <dbReference type="ARBA" id="ARBA00022989"/>
    </source>
</evidence>
<feature type="transmembrane region" description="Helical" evidence="6">
    <location>
        <begin position="55"/>
        <end position="81"/>
    </location>
</feature>
<gene>
    <name evidence="8" type="ORF">ACFFHW_17345</name>
</gene>
<accession>A0ABV6G7V3</accession>
<evidence type="ECO:0000313" key="9">
    <source>
        <dbReference type="Proteomes" id="UP001589814"/>
    </source>
</evidence>
<keyword evidence="5 6" id="KW-0472">Membrane</keyword>
<comment type="similarity">
    <text evidence="6">Belongs to the TVP38/TMEM64 family.</text>
</comment>
<dbReference type="EMBL" id="JBHLVX010000067">
    <property type="protein sequence ID" value="MFC0269731.1"/>
    <property type="molecule type" value="Genomic_DNA"/>
</dbReference>
<dbReference type="Pfam" id="PF09335">
    <property type="entry name" value="VTT_dom"/>
    <property type="match status" value="1"/>
</dbReference>
<evidence type="ECO:0000256" key="5">
    <source>
        <dbReference type="ARBA" id="ARBA00023136"/>
    </source>
</evidence>
<comment type="subcellular location">
    <subcellularLocation>
        <location evidence="1 6">Cell membrane</location>
        <topology evidence="1 6">Multi-pass membrane protein</topology>
    </subcellularLocation>
</comment>
<dbReference type="RefSeq" id="WP_019951998.1">
    <property type="nucleotide sequence ID" value="NZ_JBHLVX010000067.1"/>
</dbReference>
<keyword evidence="9" id="KW-1185">Reference proteome</keyword>
<dbReference type="InterPro" id="IPR015414">
    <property type="entry name" value="TMEM64"/>
</dbReference>